<dbReference type="PROSITE" id="PS00170">
    <property type="entry name" value="CSA_PPIASE_1"/>
    <property type="match status" value="1"/>
</dbReference>
<accession>A0A0W8G9L5</accession>
<keyword evidence="4" id="KW-1133">Transmembrane helix</keyword>
<dbReference type="Gene3D" id="2.40.100.10">
    <property type="entry name" value="Cyclophilin-like"/>
    <property type="match status" value="1"/>
</dbReference>
<feature type="transmembrane region" description="Helical" evidence="4">
    <location>
        <begin position="61"/>
        <end position="81"/>
    </location>
</feature>
<organism evidence="6">
    <name type="scientific">hydrocarbon metagenome</name>
    <dbReference type="NCBI Taxonomy" id="938273"/>
    <lineage>
        <taxon>unclassified sequences</taxon>
        <taxon>metagenomes</taxon>
        <taxon>ecological metagenomes</taxon>
    </lineage>
</organism>
<reference evidence="6" key="1">
    <citation type="journal article" date="2015" name="Proc. Natl. Acad. Sci. U.S.A.">
        <title>Networks of energetic and metabolic interactions define dynamics in microbial communities.</title>
        <authorList>
            <person name="Embree M."/>
            <person name="Liu J.K."/>
            <person name="Al-Bassam M.M."/>
            <person name="Zengler K."/>
        </authorList>
    </citation>
    <scope>NUCLEOTIDE SEQUENCE</scope>
</reference>
<evidence type="ECO:0000256" key="2">
    <source>
        <dbReference type="ARBA" id="ARBA00023110"/>
    </source>
</evidence>
<dbReference type="EMBL" id="LNQE01000032">
    <property type="protein sequence ID" value="KUG29812.1"/>
    <property type="molecule type" value="Genomic_DNA"/>
</dbReference>
<feature type="domain" description="PPIase cyclophilin-type" evidence="5">
    <location>
        <begin position="101"/>
        <end position="254"/>
    </location>
</feature>
<keyword evidence="4" id="KW-0812">Transmembrane</keyword>
<dbReference type="InterPro" id="IPR020892">
    <property type="entry name" value="Cyclophilin-type_PPIase_CS"/>
</dbReference>
<evidence type="ECO:0000256" key="3">
    <source>
        <dbReference type="ARBA" id="ARBA00023235"/>
    </source>
</evidence>
<dbReference type="InterPro" id="IPR044665">
    <property type="entry name" value="E_coli_cyclophilin_A-like"/>
</dbReference>
<dbReference type="Pfam" id="PF00160">
    <property type="entry name" value="Pro_isomerase"/>
    <property type="match status" value="1"/>
</dbReference>
<keyword evidence="4" id="KW-0472">Membrane</keyword>
<evidence type="ECO:0000259" key="5">
    <source>
        <dbReference type="PROSITE" id="PS50072"/>
    </source>
</evidence>
<dbReference type="SUPFAM" id="SSF50891">
    <property type="entry name" value="Cyclophilin-like"/>
    <property type="match status" value="1"/>
</dbReference>
<dbReference type="PRINTS" id="PR00153">
    <property type="entry name" value="CSAPPISMRASE"/>
</dbReference>
<dbReference type="CDD" id="cd01920">
    <property type="entry name" value="cyclophilin_EcCYP_like"/>
    <property type="match status" value="1"/>
</dbReference>
<dbReference type="AlphaFoldDB" id="A0A0W8G9L5"/>
<dbReference type="GO" id="GO:0006457">
    <property type="term" value="P:protein folding"/>
    <property type="evidence" value="ECO:0007669"/>
    <property type="project" value="InterPro"/>
</dbReference>
<dbReference type="InterPro" id="IPR029000">
    <property type="entry name" value="Cyclophilin-like_dom_sf"/>
</dbReference>
<dbReference type="PROSITE" id="PS50072">
    <property type="entry name" value="CSA_PPIASE_2"/>
    <property type="match status" value="1"/>
</dbReference>
<keyword evidence="2" id="KW-0697">Rotamase</keyword>
<comment type="caution">
    <text evidence="6">The sequence shown here is derived from an EMBL/GenBank/DDBJ whole genome shotgun (WGS) entry which is preliminary data.</text>
</comment>
<name>A0A0W8G9L5_9ZZZZ</name>
<sequence>MAVLAFLPSGSARPHACGAAGCCRPVRAALPVCPGPRRRAGNGIGKLFSGGISMNTKRNGLMRLALGVLAAWLVVGATLGWTSPARAQGSKPVVRLETSKGNIVIELDTEKAPVTAENFLTYVKEGFYDGLVFHRVINGFMIQGGGMDESMKEKKTHDPIKNEADNGLKNDAYTLAMARTSDPDSATAQFFINVADNDFLNHKGKTPQGWGYAVFGKVVEGKEVVDAIKGVPTMTKGFHENVPVMPVKIVKAVVVEQ</sequence>
<proteinExistence type="predicted"/>
<evidence type="ECO:0000256" key="1">
    <source>
        <dbReference type="ARBA" id="ARBA00013194"/>
    </source>
</evidence>
<evidence type="ECO:0000313" key="6">
    <source>
        <dbReference type="EMBL" id="KUG29812.1"/>
    </source>
</evidence>
<dbReference type="EC" id="5.2.1.8" evidence="1"/>
<gene>
    <name evidence="6" type="ORF">ASZ90_000288</name>
</gene>
<dbReference type="InterPro" id="IPR002130">
    <property type="entry name" value="Cyclophilin-type_PPIase_dom"/>
</dbReference>
<protein>
    <recommendedName>
        <fullName evidence="1">peptidylprolyl isomerase</fullName>
        <ecNumber evidence="1">5.2.1.8</ecNumber>
    </recommendedName>
</protein>
<dbReference type="PANTHER" id="PTHR43246">
    <property type="entry name" value="PEPTIDYL-PROLYL CIS-TRANS ISOMERASE CYP38, CHLOROPLASTIC"/>
    <property type="match status" value="1"/>
</dbReference>
<keyword evidence="3 6" id="KW-0413">Isomerase</keyword>
<evidence type="ECO:0000256" key="4">
    <source>
        <dbReference type="SAM" id="Phobius"/>
    </source>
</evidence>
<dbReference type="GO" id="GO:0003755">
    <property type="term" value="F:peptidyl-prolyl cis-trans isomerase activity"/>
    <property type="evidence" value="ECO:0007669"/>
    <property type="project" value="UniProtKB-KW"/>
</dbReference>